<dbReference type="STRING" id="207949.RED65_06633"/>
<dbReference type="Pfam" id="PF13466">
    <property type="entry name" value="STAS_2"/>
    <property type="match status" value="1"/>
</dbReference>
<dbReference type="InterPro" id="IPR052746">
    <property type="entry name" value="MlaB_ABC_Transporter"/>
</dbReference>
<dbReference type="EMBL" id="AAQH01000006">
    <property type="protein sequence ID" value="EAT12550.1"/>
    <property type="molecule type" value="Genomic_DNA"/>
</dbReference>
<dbReference type="RefSeq" id="WP_007016151.1">
    <property type="nucleotide sequence ID" value="NZ_AAQH01000006.1"/>
</dbReference>
<dbReference type="InterPro" id="IPR036513">
    <property type="entry name" value="STAS_dom_sf"/>
</dbReference>
<dbReference type="HOGENOM" id="CLU_173888_0_0_6"/>
<dbReference type="InterPro" id="IPR002645">
    <property type="entry name" value="STAS_dom"/>
</dbReference>
<proteinExistence type="predicted"/>
<name>Q1N2W9_9GAMM</name>
<dbReference type="SUPFAM" id="SSF52091">
    <property type="entry name" value="SpoIIaa-like"/>
    <property type="match status" value="1"/>
</dbReference>
<evidence type="ECO:0000313" key="2">
    <source>
        <dbReference type="EMBL" id="EAT12550.1"/>
    </source>
</evidence>
<evidence type="ECO:0000259" key="1">
    <source>
        <dbReference type="PROSITE" id="PS50801"/>
    </source>
</evidence>
<dbReference type="AlphaFoldDB" id="Q1N2W9"/>
<dbReference type="PANTHER" id="PTHR35849">
    <property type="entry name" value="BLR2341 PROTEIN"/>
    <property type="match status" value="1"/>
</dbReference>
<feature type="domain" description="STAS" evidence="1">
    <location>
        <begin position="17"/>
        <end position="93"/>
    </location>
</feature>
<dbReference type="Gene3D" id="3.30.750.24">
    <property type="entry name" value="STAS domain"/>
    <property type="match status" value="1"/>
</dbReference>
<organism evidence="2 3">
    <name type="scientific">Bermanella marisrubri</name>
    <dbReference type="NCBI Taxonomy" id="207949"/>
    <lineage>
        <taxon>Bacteria</taxon>
        <taxon>Pseudomonadati</taxon>
        <taxon>Pseudomonadota</taxon>
        <taxon>Gammaproteobacteria</taxon>
        <taxon>Oceanospirillales</taxon>
        <taxon>Oceanospirillaceae</taxon>
        <taxon>Bermanella</taxon>
    </lineage>
</organism>
<evidence type="ECO:0000313" key="3">
    <source>
        <dbReference type="Proteomes" id="UP000004263"/>
    </source>
</evidence>
<comment type="caution">
    <text evidence="2">The sequence shown here is derived from an EMBL/GenBank/DDBJ whole genome shotgun (WGS) entry which is preliminary data.</text>
</comment>
<dbReference type="InterPro" id="IPR058548">
    <property type="entry name" value="MlaB-like_STAS"/>
</dbReference>
<dbReference type="OrthoDB" id="5616361at2"/>
<dbReference type="Proteomes" id="UP000004263">
    <property type="component" value="Unassembled WGS sequence"/>
</dbReference>
<sequence length="93" mass="10262">METQTLDLGEKCTIVIAEDLHQTLETMVESGQPVQIDGSKLEQVDTAAMQLLFGFHQALATDGREPEWLNPSENLRNTAKILGLDSHLGLTKE</sequence>
<reference evidence="2 3" key="1">
    <citation type="submission" date="2006-03" db="EMBL/GenBank/DDBJ databases">
        <authorList>
            <person name="Pinhassi J."/>
            <person name="Pedros-Alio C."/>
            <person name="Ferriera S."/>
            <person name="Johnson J."/>
            <person name="Kravitz S."/>
            <person name="Halpern A."/>
            <person name="Remington K."/>
            <person name="Beeson K."/>
            <person name="Tran B."/>
            <person name="Rogers Y.-H."/>
            <person name="Friedman R."/>
            <person name="Venter J.C."/>
        </authorList>
    </citation>
    <scope>NUCLEOTIDE SEQUENCE [LARGE SCALE GENOMIC DNA]</scope>
    <source>
        <strain evidence="2 3">RED65</strain>
    </source>
</reference>
<accession>Q1N2W9</accession>
<keyword evidence="3" id="KW-1185">Reference proteome</keyword>
<gene>
    <name evidence="2" type="ORF">RED65_06633</name>
</gene>
<dbReference type="PROSITE" id="PS50801">
    <property type="entry name" value="STAS"/>
    <property type="match status" value="1"/>
</dbReference>
<protein>
    <recommendedName>
        <fullName evidence="1">STAS domain-containing protein</fullName>
    </recommendedName>
</protein>
<dbReference type="PANTHER" id="PTHR35849:SF2">
    <property type="entry name" value="BLR2341 PROTEIN"/>
    <property type="match status" value="1"/>
</dbReference>